<accession>R5Y3G0</accession>
<dbReference type="Proteomes" id="UP000017980">
    <property type="component" value="Unassembled WGS sequence"/>
</dbReference>
<evidence type="ECO:0000313" key="3">
    <source>
        <dbReference type="Proteomes" id="UP000017980"/>
    </source>
</evidence>
<dbReference type="PROSITE" id="PS50172">
    <property type="entry name" value="BRCT"/>
    <property type="match status" value="1"/>
</dbReference>
<dbReference type="InterPro" id="IPR001357">
    <property type="entry name" value="BRCT_dom"/>
</dbReference>
<evidence type="ECO:0000313" key="2">
    <source>
        <dbReference type="EMBL" id="CDA11212.1"/>
    </source>
</evidence>
<dbReference type="RefSeq" id="WP_022072369.1">
    <property type="nucleotide sequence ID" value="NZ_HF999329.1"/>
</dbReference>
<proteinExistence type="predicted"/>
<evidence type="ECO:0000259" key="1">
    <source>
        <dbReference type="PROSITE" id="PS50172"/>
    </source>
</evidence>
<sequence length="127" mass="15066">MNEIIKKKILELNKVKNNIEQEYEYELDRINQIINIISSFDINQTDNVDEIVFNLYILLNSVKKVADYINEIGYRIETTSKQGKRKYNSNDITAIIKNKDAMVNNEIKTIAQEIQMLNYKNVSKRWF</sequence>
<protein>
    <recommendedName>
        <fullName evidence="1">BRCT domain-containing protein</fullName>
    </recommendedName>
</protein>
<reference evidence="2" key="1">
    <citation type="submission" date="2012-11" db="EMBL/GenBank/DDBJ databases">
        <title>Dependencies among metagenomic species, viruses, plasmids and units of genetic variation.</title>
        <authorList>
            <person name="Nielsen H.B."/>
            <person name="Almeida M."/>
            <person name="Juncker A.S."/>
            <person name="Rasmussen S."/>
            <person name="Li J."/>
            <person name="Sunagawa S."/>
            <person name="Plichta D."/>
            <person name="Gautier L."/>
            <person name="Le Chatelier E."/>
            <person name="Peletier E."/>
            <person name="Bonde I."/>
            <person name="Nielsen T."/>
            <person name="Manichanh C."/>
            <person name="Arumugam M."/>
            <person name="Batto J."/>
            <person name="Santos M.B.Q.D."/>
            <person name="Blom N."/>
            <person name="Borruel N."/>
            <person name="Burgdorf K.S."/>
            <person name="Boumezbeur F."/>
            <person name="Casellas F."/>
            <person name="Dore J."/>
            <person name="Guarner F."/>
            <person name="Hansen T."/>
            <person name="Hildebrand F."/>
            <person name="Kaas R.S."/>
            <person name="Kennedy S."/>
            <person name="Kristiansen K."/>
            <person name="Kultima J.R."/>
            <person name="Leonard P."/>
            <person name="Levenez F."/>
            <person name="Lund O."/>
            <person name="Moumen B."/>
            <person name="Le Paslier D."/>
            <person name="Pons N."/>
            <person name="Pedersen O."/>
            <person name="Prifti E."/>
            <person name="Qin J."/>
            <person name="Raes J."/>
            <person name="Tap J."/>
            <person name="Tims S."/>
            <person name="Ussery D.W."/>
            <person name="Yamada T."/>
            <person name="MetaHit consortium"/>
            <person name="Renault P."/>
            <person name="Sicheritz-Ponten T."/>
            <person name="Bork P."/>
            <person name="Wang J."/>
            <person name="Brunak S."/>
            <person name="Ehrlich S.D."/>
        </authorList>
    </citation>
    <scope>NUCLEOTIDE SEQUENCE [LARGE SCALE GENOMIC DNA]</scope>
</reference>
<gene>
    <name evidence="2" type="ORF">BN488_02239</name>
</gene>
<name>R5Y3G0_9FIRM</name>
<dbReference type="AlphaFoldDB" id="R5Y3G0"/>
<comment type="caution">
    <text evidence="2">The sequence shown here is derived from an EMBL/GenBank/DDBJ whole genome shotgun (WGS) entry which is preliminary data.</text>
</comment>
<dbReference type="EMBL" id="CBBD010000050">
    <property type="protein sequence ID" value="CDA11212.1"/>
    <property type="molecule type" value="Genomic_DNA"/>
</dbReference>
<organism evidence="2 3">
    <name type="scientific">Intestinibacter bartlettii CAG:1329</name>
    <dbReference type="NCBI Taxonomy" id="1263063"/>
    <lineage>
        <taxon>Bacteria</taxon>
        <taxon>Bacillati</taxon>
        <taxon>Bacillota</taxon>
        <taxon>Clostridia</taxon>
        <taxon>Peptostreptococcales</taxon>
        <taxon>Peptostreptococcaceae</taxon>
        <taxon>Intestinibacter</taxon>
    </lineage>
</organism>
<feature type="domain" description="BRCT" evidence="1">
    <location>
        <begin position="47"/>
        <end position="127"/>
    </location>
</feature>